<name>A0A5B0L0B9_9PROT</name>
<dbReference type="Pfam" id="PF13749">
    <property type="entry name" value="HATPase_c_4"/>
    <property type="match status" value="1"/>
</dbReference>
<dbReference type="EMBL" id="VEWN01000003">
    <property type="protein sequence ID" value="KAA1057068.1"/>
    <property type="molecule type" value="Genomic_DNA"/>
</dbReference>
<dbReference type="Pfam" id="PF04326">
    <property type="entry name" value="SLFN_AlbA_2"/>
    <property type="match status" value="1"/>
</dbReference>
<accession>A0A5B0L0B9</accession>
<dbReference type="RefSeq" id="WP_149649477.1">
    <property type="nucleotide sequence ID" value="NZ_VEWN01000003.1"/>
</dbReference>
<evidence type="ECO:0000313" key="3">
    <source>
        <dbReference type="Proteomes" id="UP000325333"/>
    </source>
</evidence>
<comment type="caution">
    <text evidence="2">The sequence shown here is derived from an EMBL/GenBank/DDBJ whole genome shotgun (WGS) entry which is preliminary data.</text>
</comment>
<gene>
    <name evidence="2" type="ORF">FH063_003941</name>
</gene>
<dbReference type="Gene3D" id="3.30.565.60">
    <property type="match status" value="1"/>
</dbReference>
<dbReference type="Proteomes" id="UP000325333">
    <property type="component" value="Unassembled WGS sequence"/>
</dbReference>
<reference evidence="2 3" key="1">
    <citation type="submission" date="2019-07" db="EMBL/GenBank/DDBJ databases">
        <title>Genome sequencing of the stress-tolerant strain Azospirillum brasilense Az19.</title>
        <authorList>
            <person name="Maroniche G.A."/>
            <person name="Garcia J.E."/>
            <person name="Pagnussat L."/>
            <person name="Amenta M."/>
            <person name="Creus C.M."/>
        </authorList>
    </citation>
    <scope>NUCLEOTIDE SEQUENCE [LARGE SCALE GENOMIC DNA]</scope>
    <source>
        <strain evidence="2 3">Az19</strain>
    </source>
</reference>
<dbReference type="PANTHER" id="PTHR30595:SF6">
    <property type="entry name" value="SCHLAFEN ALBA-2 DOMAIN-CONTAINING PROTEIN"/>
    <property type="match status" value="1"/>
</dbReference>
<evidence type="ECO:0000313" key="2">
    <source>
        <dbReference type="EMBL" id="KAA1057068.1"/>
    </source>
</evidence>
<sequence length="624" mass="69958">MIIAIHYHDDKSMITSKSIRALIDELNQADESESLEAKLASDVGKSLLESICAMSNEPGMGGGTILLGVKKDDMSLFPFFEVEGVSNPDKIILEIASQCGCTFNMPVQPEITREMVKKKCIIRIDVPELPTSQKPLYFKSQALPRGAFRRIGSSDQRCTDDDLQAFYQPKSFEAPDKHIVDGATLDDIDPDAISAYRKARSGANPLAEELNWSDQELLHALNCIDIKEGSIYITRAGLVAFGKQSALRRLDPSNRIDYVRVPGKVWVADPDTYLESIEMRGPILKTIGRVISTILDDMPKSVKFIEGSPQRTDIPLVPERVVREAVVNALAHRNYYSHQPVQIIRYSNRIEIRNPGFSLKSEERFDEPGSMLRNPHIAEILHETRFAETKGSGIRVMRQKMRDSGLTEPTFISSREDDKFSVILLMHHFLSEEDWIWLSQFKEFELGNEQLRALIYIREMGAIDNSCYRNLNQVETLAASSALRKLKEAGLIASRGSGSRTYYVPGPQLLALDRRPLAPSSAVSMHANGHSMHANATRVLPTSIAAQIAKLGKRTQPATIEALIQQICAWQPVSAEEIAGWLGKSRNYVTNKFLYKMVKEGRLMYAIPEMVKHPGQKYKAPTNK</sequence>
<dbReference type="InterPro" id="IPR038475">
    <property type="entry name" value="RecG_C_sf"/>
</dbReference>
<dbReference type="Gene3D" id="3.30.950.30">
    <property type="entry name" value="Schlafen, AAA domain"/>
    <property type="match status" value="1"/>
</dbReference>
<dbReference type="InterPro" id="IPR038461">
    <property type="entry name" value="Schlafen_AlbA_2_dom_sf"/>
</dbReference>
<proteinExistence type="predicted"/>
<feature type="domain" description="Schlafen AlbA-2" evidence="1">
    <location>
        <begin position="31"/>
        <end position="158"/>
    </location>
</feature>
<dbReference type="PANTHER" id="PTHR30595">
    <property type="entry name" value="GLPR-RELATED TRANSCRIPTIONAL REPRESSOR"/>
    <property type="match status" value="1"/>
</dbReference>
<protein>
    <recommendedName>
        <fullName evidence="1">Schlafen AlbA-2 domain-containing protein</fullName>
    </recommendedName>
</protein>
<evidence type="ECO:0000259" key="1">
    <source>
        <dbReference type="Pfam" id="PF04326"/>
    </source>
</evidence>
<dbReference type="AlphaFoldDB" id="A0A5B0L0B9"/>
<dbReference type="InterPro" id="IPR007421">
    <property type="entry name" value="Schlafen_AlbA_2_dom"/>
</dbReference>
<organism evidence="2 3">
    <name type="scientific">Azospirillum argentinense</name>
    <dbReference type="NCBI Taxonomy" id="2970906"/>
    <lineage>
        <taxon>Bacteria</taxon>
        <taxon>Pseudomonadati</taxon>
        <taxon>Pseudomonadota</taxon>
        <taxon>Alphaproteobacteria</taxon>
        <taxon>Rhodospirillales</taxon>
        <taxon>Azospirillaceae</taxon>
        <taxon>Azospirillum</taxon>
    </lineage>
</organism>